<gene>
    <name evidence="2" type="ORF">J4Q44_G00057660</name>
</gene>
<feature type="region of interest" description="Disordered" evidence="1">
    <location>
        <begin position="118"/>
        <end position="145"/>
    </location>
</feature>
<comment type="caution">
    <text evidence="2">The sequence shown here is derived from an EMBL/GenBank/DDBJ whole genome shotgun (WGS) entry which is preliminary data.</text>
</comment>
<reference evidence="2 3" key="1">
    <citation type="submission" date="2021-04" db="EMBL/GenBank/DDBJ databases">
        <authorList>
            <person name="De Guttry C."/>
            <person name="Zahm M."/>
            <person name="Klopp C."/>
            <person name="Cabau C."/>
            <person name="Louis A."/>
            <person name="Berthelot C."/>
            <person name="Parey E."/>
            <person name="Roest Crollius H."/>
            <person name="Montfort J."/>
            <person name="Robinson-Rechavi M."/>
            <person name="Bucao C."/>
            <person name="Bouchez O."/>
            <person name="Gislard M."/>
            <person name="Lluch J."/>
            <person name="Milhes M."/>
            <person name="Lampietro C."/>
            <person name="Lopez Roques C."/>
            <person name="Donnadieu C."/>
            <person name="Braasch I."/>
            <person name="Desvignes T."/>
            <person name="Postlethwait J."/>
            <person name="Bobe J."/>
            <person name="Wedekind C."/>
            <person name="Guiguen Y."/>
        </authorList>
    </citation>
    <scope>NUCLEOTIDE SEQUENCE [LARGE SCALE GENOMIC DNA]</scope>
    <source>
        <strain evidence="2">Cs_M1</strain>
        <tissue evidence="2">Blood</tissue>
    </source>
</reference>
<sequence>MSLPEFVTLDGDCDGGFGGPHNEEAGVPSSDVKLTLDLVPGRMVFTRLSGEAPRILDLCPGTLRCGEQPLAVAAFLVSPHNTRRITFPRPLLSVLCGHDVVPLRHKCPYPTGRPVWTHPNPPTHCLRGDRDTQPQRQPCSSPSWA</sequence>
<organism evidence="2 3">
    <name type="scientific">Coregonus suidteri</name>
    <dbReference type="NCBI Taxonomy" id="861788"/>
    <lineage>
        <taxon>Eukaryota</taxon>
        <taxon>Metazoa</taxon>
        <taxon>Chordata</taxon>
        <taxon>Craniata</taxon>
        <taxon>Vertebrata</taxon>
        <taxon>Euteleostomi</taxon>
        <taxon>Actinopterygii</taxon>
        <taxon>Neopterygii</taxon>
        <taxon>Teleostei</taxon>
        <taxon>Protacanthopterygii</taxon>
        <taxon>Salmoniformes</taxon>
        <taxon>Salmonidae</taxon>
        <taxon>Coregoninae</taxon>
        <taxon>Coregonus</taxon>
    </lineage>
</organism>
<keyword evidence="3" id="KW-1185">Reference proteome</keyword>
<accession>A0AAN8MBJ5</accession>
<evidence type="ECO:0000313" key="2">
    <source>
        <dbReference type="EMBL" id="KAK6323427.1"/>
    </source>
</evidence>
<dbReference type="EMBL" id="JAGTTL010000004">
    <property type="protein sequence ID" value="KAK6323427.1"/>
    <property type="molecule type" value="Genomic_DNA"/>
</dbReference>
<protein>
    <submittedName>
        <fullName evidence="2">Uncharacterized protein</fullName>
    </submittedName>
</protein>
<dbReference type="AlphaFoldDB" id="A0AAN8MBJ5"/>
<proteinExistence type="predicted"/>
<name>A0AAN8MBJ5_9TELE</name>
<evidence type="ECO:0000313" key="3">
    <source>
        <dbReference type="Proteomes" id="UP001356427"/>
    </source>
</evidence>
<dbReference type="Proteomes" id="UP001356427">
    <property type="component" value="Unassembled WGS sequence"/>
</dbReference>
<feature type="compositionally biased region" description="Polar residues" evidence="1">
    <location>
        <begin position="134"/>
        <end position="145"/>
    </location>
</feature>
<evidence type="ECO:0000256" key="1">
    <source>
        <dbReference type="SAM" id="MobiDB-lite"/>
    </source>
</evidence>